<evidence type="ECO:0000256" key="1">
    <source>
        <dbReference type="ARBA" id="ARBA00022553"/>
    </source>
</evidence>
<gene>
    <name evidence="5" type="ORF">ABOZ73_04125</name>
</gene>
<protein>
    <submittedName>
        <fullName evidence="5">Response regulator</fullName>
    </submittedName>
</protein>
<dbReference type="InterPro" id="IPR050595">
    <property type="entry name" value="Bact_response_regulator"/>
</dbReference>
<dbReference type="Gene3D" id="3.40.50.2300">
    <property type="match status" value="1"/>
</dbReference>
<evidence type="ECO:0000259" key="4">
    <source>
        <dbReference type="PROSITE" id="PS50110"/>
    </source>
</evidence>
<reference evidence="5" key="1">
    <citation type="submission" date="2024-06" db="EMBL/GenBank/DDBJ databases">
        <title>Caulobacter inopinatus, sp. nov.</title>
        <authorList>
            <person name="Donachie S.P."/>
        </authorList>
    </citation>
    <scope>NUCLEOTIDE SEQUENCE</scope>
    <source>
        <strain evidence="5">73W</strain>
    </source>
</reference>
<dbReference type="InterPro" id="IPR011006">
    <property type="entry name" value="CheY-like_superfamily"/>
</dbReference>
<dbReference type="PANTHER" id="PTHR44591:SF3">
    <property type="entry name" value="RESPONSE REGULATORY DOMAIN-CONTAINING PROTEIN"/>
    <property type="match status" value="1"/>
</dbReference>
<feature type="domain" description="Response regulatory" evidence="4">
    <location>
        <begin position="7"/>
        <end position="126"/>
    </location>
</feature>
<dbReference type="SMART" id="SM00448">
    <property type="entry name" value="REC"/>
    <property type="match status" value="1"/>
</dbReference>
<feature type="region of interest" description="Disordered" evidence="3">
    <location>
        <begin position="137"/>
        <end position="168"/>
    </location>
</feature>
<evidence type="ECO:0000256" key="3">
    <source>
        <dbReference type="SAM" id="MobiDB-lite"/>
    </source>
</evidence>
<evidence type="ECO:0000256" key="2">
    <source>
        <dbReference type="PROSITE-ProRule" id="PRU00169"/>
    </source>
</evidence>
<dbReference type="Pfam" id="PF00072">
    <property type="entry name" value="Response_reg"/>
    <property type="match status" value="1"/>
</dbReference>
<dbReference type="PROSITE" id="PS50110">
    <property type="entry name" value="RESPONSE_REGULATORY"/>
    <property type="match status" value="1"/>
</dbReference>
<evidence type="ECO:0000313" key="5">
    <source>
        <dbReference type="EMBL" id="XDO97616.1"/>
    </source>
</evidence>
<organism evidence="5">
    <name type="scientific">Caulobacter sp. 73W</name>
    <dbReference type="NCBI Taxonomy" id="3161137"/>
    <lineage>
        <taxon>Bacteria</taxon>
        <taxon>Pseudomonadati</taxon>
        <taxon>Pseudomonadota</taxon>
        <taxon>Alphaproteobacteria</taxon>
        <taxon>Caulobacterales</taxon>
        <taxon>Caulobacteraceae</taxon>
        <taxon>Caulobacter</taxon>
    </lineage>
</organism>
<dbReference type="AlphaFoldDB" id="A0AB39KW16"/>
<dbReference type="InterPro" id="IPR001789">
    <property type="entry name" value="Sig_transdc_resp-reg_receiver"/>
</dbReference>
<dbReference type="EMBL" id="CP158375">
    <property type="protein sequence ID" value="XDO97616.1"/>
    <property type="molecule type" value="Genomic_DNA"/>
</dbReference>
<feature type="compositionally biased region" description="Basic and acidic residues" evidence="3">
    <location>
        <begin position="140"/>
        <end position="160"/>
    </location>
</feature>
<keyword evidence="1 2" id="KW-0597">Phosphoprotein</keyword>
<dbReference type="PANTHER" id="PTHR44591">
    <property type="entry name" value="STRESS RESPONSE REGULATOR PROTEIN 1"/>
    <property type="match status" value="1"/>
</dbReference>
<sequence length="168" mass="19082">MQFGFLKVLLVDDNQNMLLLLTEILRAIGVRQVYEALDGGEAFEVMRRNAIDIVITDLTMSPINGIDFVNLLRNSPDSPNQLVPIIMVTGHSTPRAVKEARDAGVNEFLAKPVTARSVIHRIGLVIEQARPFIRSNDYFGPDRRRRDDPNYTGQKRRETDQLSDDELY</sequence>
<proteinExistence type="predicted"/>
<feature type="modified residue" description="4-aspartylphosphate" evidence="2">
    <location>
        <position position="57"/>
    </location>
</feature>
<dbReference type="GO" id="GO:0000160">
    <property type="term" value="P:phosphorelay signal transduction system"/>
    <property type="evidence" value="ECO:0007669"/>
    <property type="project" value="InterPro"/>
</dbReference>
<accession>A0AB39KW16</accession>
<dbReference type="SUPFAM" id="SSF52172">
    <property type="entry name" value="CheY-like"/>
    <property type="match status" value="1"/>
</dbReference>
<name>A0AB39KW16_9CAUL</name>
<dbReference type="RefSeq" id="WP_369060962.1">
    <property type="nucleotide sequence ID" value="NZ_CP158375.1"/>
</dbReference>